<dbReference type="PROSITE" id="PS51832">
    <property type="entry name" value="HD_GYP"/>
    <property type="match status" value="2"/>
</dbReference>
<dbReference type="PANTHER" id="PTHR43155:SF2">
    <property type="entry name" value="CYCLIC DI-GMP PHOSPHODIESTERASE PA4108"/>
    <property type="match status" value="1"/>
</dbReference>
<evidence type="ECO:0000259" key="1">
    <source>
        <dbReference type="PROSITE" id="PS51832"/>
    </source>
</evidence>
<dbReference type="SUPFAM" id="SSF109604">
    <property type="entry name" value="HD-domain/PDEase-like"/>
    <property type="match status" value="2"/>
</dbReference>
<evidence type="ECO:0000313" key="2">
    <source>
        <dbReference type="EMBL" id="MBK8571691.1"/>
    </source>
</evidence>
<feature type="domain" description="HD-GYP" evidence="1">
    <location>
        <begin position="254"/>
        <end position="348"/>
    </location>
</feature>
<evidence type="ECO:0000313" key="3">
    <source>
        <dbReference type="Proteomes" id="UP000709959"/>
    </source>
</evidence>
<dbReference type="SMART" id="SM00471">
    <property type="entry name" value="HDc"/>
    <property type="match status" value="1"/>
</dbReference>
<dbReference type="InterPro" id="IPR003018">
    <property type="entry name" value="GAF"/>
</dbReference>
<feature type="domain" description="HD-GYP" evidence="1">
    <location>
        <begin position="370"/>
        <end position="570"/>
    </location>
</feature>
<dbReference type="EMBL" id="JADKCH010000001">
    <property type="protein sequence ID" value="MBK8571691.1"/>
    <property type="molecule type" value="Genomic_DNA"/>
</dbReference>
<comment type="caution">
    <text evidence="2">The sequence shown here is derived from an EMBL/GenBank/DDBJ whole genome shotgun (WGS) entry which is preliminary data.</text>
</comment>
<dbReference type="InterPro" id="IPR037522">
    <property type="entry name" value="HD_GYP_dom"/>
</dbReference>
<dbReference type="CDD" id="cd00077">
    <property type="entry name" value="HDc"/>
    <property type="match status" value="2"/>
</dbReference>
<dbReference type="Gene3D" id="1.10.3210.10">
    <property type="entry name" value="Hypothetical protein af1432"/>
    <property type="match status" value="2"/>
</dbReference>
<dbReference type="Pfam" id="PF01590">
    <property type="entry name" value="GAF"/>
    <property type="match status" value="1"/>
</dbReference>
<reference evidence="2 3" key="1">
    <citation type="submission" date="2020-10" db="EMBL/GenBank/DDBJ databases">
        <title>Connecting structure to function with the recovery of over 1000 high-quality activated sludge metagenome-assembled genomes encoding full-length rRNA genes using long-read sequencing.</title>
        <authorList>
            <person name="Singleton C.M."/>
            <person name="Petriglieri F."/>
            <person name="Kristensen J.M."/>
            <person name="Kirkegaard R.H."/>
            <person name="Michaelsen T.Y."/>
            <person name="Andersen M.H."/>
            <person name="Karst S.M."/>
            <person name="Dueholm M.S."/>
            <person name="Nielsen P.H."/>
            <person name="Albertsen M."/>
        </authorList>
    </citation>
    <scope>NUCLEOTIDE SEQUENCE [LARGE SCALE GENOMIC DNA]</scope>
    <source>
        <strain evidence="2">OdNE_18-Q3-R46-58_MAXAC.008</strain>
    </source>
</reference>
<accession>A0A936F0F2</accession>
<gene>
    <name evidence="2" type="ORF">IPN91_03405</name>
</gene>
<name>A0A936F0F2_9BACT</name>
<protein>
    <submittedName>
        <fullName evidence="2">GAF domain-containing protein</fullName>
    </submittedName>
</protein>
<dbReference type="Pfam" id="PF13487">
    <property type="entry name" value="HD_5"/>
    <property type="match status" value="1"/>
</dbReference>
<dbReference type="InterPro" id="IPR003607">
    <property type="entry name" value="HD/PDEase_dom"/>
</dbReference>
<dbReference type="PANTHER" id="PTHR43155">
    <property type="entry name" value="CYCLIC DI-GMP PHOSPHODIESTERASE PA4108-RELATED"/>
    <property type="match status" value="1"/>
</dbReference>
<dbReference type="Proteomes" id="UP000709959">
    <property type="component" value="Unassembled WGS sequence"/>
</dbReference>
<dbReference type="SUPFAM" id="SSF55781">
    <property type="entry name" value="GAF domain-like"/>
    <property type="match status" value="1"/>
</dbReference>
<dbReference type="InterPro" id="IPR029016">
    <property type="entry name" value="GAF-like_dom_sf"/>
</dbReference>
<proteinExistence type="predicted"/>
<dbReference type="Gene3D" id="3.30.450.40">
    <property type="match status" value="1"/>
</dbReference>
<organism evidence="2 3">
    <name type="scientific">Candidatus Geothrix odensensis</name>
    <dbReference type="NCBI Taxonomy" id="2954440"/>
    <lineage>
        <taxon>Bacteria</taxon>
        <taxon>Pseudomonadati</taxon>
        <taxon>Acidobacteriota</taxon>
        <taxon>Holophagae</taxon>
        <taxon>Holophagales</taxon>
        <taxon>Holophagaceae</taxon>
        <taxon>Geothrix</taxon>
    </lineage>
</organism>
<dbReference type="AlphaFoldDB" id="A0A936F0F2"/>
<dbReference type="SMART" id="SM00065">
    <property type="entry name" value="GAF"/>
    <property type="match status" value="1"/>
</dbReference>
<sequence>MRFTVALPPEHRNTLLDRVAGEMRRALVFVDGAPADVVLGLAGEGQFAGCGTWPGAEAALALMKAGWERAQDRQSMERLHEVGRALVSEQNLDRLLDLILTKARELLKAEAGSIYLLSGEGERRELLFAHTQNARVKLPFHRIVMPVSDRTLAGFVALTRESLNIQDVYQIPETAPYRFNDSFDRQAGYRTSSVLVVPMLDTEGQVLGILQLLNRLDDDSGGAGTFSSGDQNLAQSLAGQAAVAVKNAQLRLEIEQLFEGFVAASVTAIEARDPVTSGHSGRVANLTVGLAEAVNATPNGIYGDLLFTDRQLREIRYASLLHDFGKVGVREQVLVKAKKLDPSQLEIILQRLRQRELEEALDLLSQAWRSGNPFEASRWEQAILDRQIETERLMHLIRQSNEPTVMAQEVATGLGLLETLTFTHWSGERREVVEPESMASLRIRRGSLSEAERLEIESHVTHTFRFLERIPWTKDLAGVPEIAYAHHERLSGRGYPRQLGATGIPVQSRAMAIADVFDALTARDRPYKGAVPLERSLAILDEEACEGALDRPLLDLFIQAKVFERTVPKG</sequence>